<comment type="caution">
    <text evidence="1">The sequence shown here is derived from an EMBL/GenBank/DDBJ whole genome shotgun (WGS) entry which is preliminary data.</text>
</comment>
<accession>A0A643EXM5</accession>
<dbReference type="AlphaFoldDB" id="A0A643EXM5"/>
<gene>
    <name evidence="1" type="ORF">F7Q93_20380</name>
</gene>
<reference evidence="1" key="1">
    <citation type="submission" date="2019-09" db="EMBL/GenBank/DDBJ databases">
        <title>Draft genome sequences of 48 bacterial type strains from the CCUG.</title>
        <authorList>
            <person name="Tunovic T."/>
            <person name="Pineiro-Iglesias B."/>
            <person name="Unosson C."/>
            <person name="Inganas E."/>
            <person name="Ohlen M."/>
            <person name="Cardew S."/>
            <person name="Jensie-Markopoulos S."/>
            <person name="Salva-Serra F."/>
            <person name="Jaen-Luchoro D."/>
            <person name="Karlsson R."/>
            <person name="Svensson-Stadler L."/>
            <person name="Chun J."/>
            <person name="Moore E."/>
        </authorList>
    </citation>
    <scope>NUCLEOTIDE SEQUENCE</scope>
    <source>
        <strain evidence="1">CCUG 50899</strain>
    </source>
</reference>
<evidence type="ECO:0008006" key="2">
    <source>
        <dbReference type="Google" id="ProtNLM"/>
    </source>
</evidence>
<evidence type="ECO:0000313" key="1">
    <source>
        <dbReference type="EMBL" id="KAB0567752.1"/>
    </source>
</evidence>
<proteinExistence type="predicted"/>
<organism evidence="1">
    <name type="scientific">Brucella pituitosa</name>
    <dbReference type="NCBI Taxonomy" id="571256"/>
    <lineage>
        <taxon>Bacteria</taxon>
        <taxon>Pseudomonadati</taxon>
        <taxon>Pseudomonadota</taxon>
        <taxon>Alphaproteobacteria</taxon>
        <taxon>Hyphomicrobiales</taxon>
        <taxon>Brucellaceae</taxon>
        <taxon>Brucella/Ochrobactrum group</taxon>
        <taxon>Brucella</taxon>
    </lineage>
</organism>
<dbReference type="RefSeq" id="WP_128094618.1">
    <property type="nucleotide sequence ID" value="NZ_JBHEEN010000010.1"/>
</dbReference>
<dbReference type="EMBL" id="VZPE01000010">
    <property type="protein sequence ID" value="KAB0567752.1"/>
    <property type="molecule type" value="Genomic_DNA"/>
</dbReference>
<protein>
    <recommendedName>
        <fullName evidence="2">Transposase</fullName>
    </recommendedName>
</protein>
<sequence>MKISRFSEPQILGILHQEEDGVPVPELCRLGQFSAAINNYSNSIKDGTLGKCIPLESIAIPLHLTPLSVMTDK</sequence>
<name>A0A643EXM5_9HYPH</name>